<name>A0A081A745_PHYNI</name>
<organism evidence="1 2">
    <name type="scientific">Phytophthora nicotianae P1976</name>
    <dbReference type="NCBI Taxonomy" id="1317066"/>
    <lineage>
        <taxon>Eukaryota</taxon>
        <taxon>Sar</taxon>
        <taxon>Stramenopiles</taxon>
        <taxon>Oomycota</taxon>
        <taxon>Peronosporomycetes</taxon>
        <taxon>Peronosporales</taxon>
        <taxon>Peronosporaceae</taxon>
        <taxon>Phytophthora</taxon>
    </lineage>
</organism>
<dbReference type="OrthoDB" id="128775at2759"/>
<dbReference type="Proteomes" id="UP000028582">
    <property type="component" value="Unassembled WGS sequence"/>
</dbReference>
<accession>A0A081A745</accession>
<evidence type="ECO:0000313" key="1">
    <source>
        <dbReference type="EMBL" id="ETO74706.1"/>
    </source>
</evidence>
<dbReference type="AlphaFoldDB" id="A0A081A745"/>
<reference evidence="1 2" key="1">
    <citation type="submission" date="2013-11" db="EMBL/GenBank/DDBJ databases">
        <title>The Genome Sequence of Phytophthora parasitica P1976.</title>
        <authorList>
            <consortium name="The Broad Institute Genomics Platform"/>
            <person name="Russ C."/>
            <person name="Tyler B."/>
            <person name="Panabieres F."/>
            <person name="Shan W."/>
            <person name="Tripathy S."/>
            <person name="Grunwald N."/>
            <person name="Machado M."/>
            <person name="Johnson C.S."/>
            <person name="Walker B."/>
            <person name="Young S."/>
            <person name="Zeng Q."/>
            <person name="Gargeya S."/>
            <person name="Fitzgerald M."/>
            <person name="Haas B."/>
            <person name="Abouelleil A."/>
            <person name="Allen A.W."/>
            <person name="Alvarado L."/>
            <person name="Arachchi H.M."/>
            <person name="Berlin A.M."/>
            <person name="Chapman S.B."/>
            <person name="Gainer-Dewar J."/>
            <person name="Goldberg J."/>
            <person name="Griggs A."/>
            <person name="Gujja S."/>
            <person name="Hansen M."/>
            <person name="Howarth C."/>
            <person name="Imamovic A."/>
            <person name="Ireland A."/>
            <person name="Larimer J."/>
            <person name="McCowan C."/>
            <person name="Murphy C."/>
            <person name="Pearson M."/>
            <person name="Poon T.W."/>
            <person name="Priest M."/>
            <person name="Roberts A."/>
            <person name="Saif S."/>
            <person name="Shea T."/>
            <person name="Sisk P."/>
            <person name="Sykes S."/>
            <person name="Wortman J."/>
            <person name="Nusbaum C."/>
            <person name="Birren B."/>
        </authorList>
    </citation>
    <scope>NUCLEOTIDE SEQUENCE [LARGE SCALE GENOMIC DNA]</scope>
    <source>
        <strain evidence="1 2">P1976</strain>
    </source>
</reference>
<sequence>MSCGIDEGNLETTPGLIKAWITLSGILPSWKAKAPPRRNPTKNHKSARTYQAALLKSIRQGQADETYLVVNISLLQLQQWKNIQCSPFGAVEKKGLDPQLEVRPIHDLSYPDAASTNDNLDPACLPDISYTTIVAIVRRIEELARTHPGIVIEILKGDVKSAFIHFMTHTEHVCWMGATLPEEYALIIDLAAPFG</sequence>
<comment type="caution">
    <text evidence="1">The sequence shown here is derived from an EMBL/GenBank/DDBJ whole genome shotgun (WGS) entry which is preliminary data.</text>
</comment>
<gene>
    <name evidence="1" type="ORF">F444_09623</name>
</gene>
<evidence type="ECO:0000313" key="2">
    <source>
        <dbReference type="Proteomes" id="UP000028582"/>
    </source>
</evidence>
<proteinExistence type="predicted"/>
<dbReference type="EMBL" id="ANJA01001765">
    <property type="protein sequence ID" value="ETO74706.1"/>
    <property type="molecule type" value="Genomic_DNA"/>
</dbReference>
<protein>
    <submittedName>
        <fullName evidence="1">Uncharacterized protein</fullName>
    </submittedName>
</protein>